<dbReference type="SMART" id="SM00318">
    <property type="entry name" value="SNc"/>
    <property type="match status" value="1"/>
</dbReference>
<organism evidence="2 3">
    <name type="scientific">Natrialba taiwanensis DSM 12281</name>
    <dbReference type="NCBI Taxonomy" id="1230458"/>
    <lineage>
        <taxon>Archaea</taxon>
        <taxon>Methanobacteriati</taxon>
        <taxon>Methanobacteriota</taxon>
        <taxon>Stenosarchaea group</taxon>
        <taxon>Halobacteria</taxon>
        <taxon>Halobacteriales</taxon>
        <taxon>Natrialbaceae</taxon>
        <taxon>Natrialba</taxon>
    </lineage>
</organism>
<dbReference type="InterPro" id="IPR016071">
    <property type="entry name" value="Staphylococal_nuclease_OB-fold"/>
</dbReference>
<protein>
    <submittedName>
        <fullName evidence="2">Nuclease-like protein</fullName>
    </submittedName>
</protein>
<evidence type="ECO:0000313" key="3">
    <source>
        <dbReference type="Proteomes" id="UP000011648"/>
    </source>
</evidence>
<gene>
    <name evidence="2" type="ORF">C484_01770</name>
</gene>
<reference evidence="2 3" key="1">
    <citation type="journal article" date="2014" name="PLoS Genet.">
        <title>Phylogenetically driven sequencing of extremely halophilic archaea reveals strategies for static and dynamic osmo-response.</title>
        <authorList>
            <person name="Becker E.A."/>
            <person name="Seitzer P.M."/>
            <person name="Tritt A."/>
            <person name="Larsen D."/>
            <person name="Krusor M."/>
            <person name="Yao A.I."/>
            <person name="Wu D."/>
            <person name="Madern D."/>
            <person name="Eisen J.A."/>
            <person name="Darling A.E."/>
            <person name="Facciotti M.T."/>
        </authorList>
    </citation>
    <scope>NUCLEOTIDE SEQUENCE [LARGE SCALE GENOMIC DNA]</scope>
    <source>
        <strain evidence="2 3">DSM 12281</strain>
    </source>
</reference>
<keyword evidence="3" id="KW-1185">Reference proteome</keyword>
<evidence type="ECO:0000259" key="1">
    <source>
        <dbReference type="PROSITE" id="PS50830"/>
    </source>
</evidence>
<dbReference type="PROSITE" id="PS50830">
    <property type="entry name" value="TNASE_3"/>
    <property type="match status" value="1"/>
</dbReference>
<dbReference type="Pfam" id="PF00565">
    <property type="entry name" value="SNase"/>
    <property type="match status" value="1"/>
</dbReference>
<dbReference type="SUPFAM" id="SSF50199">
    <property type="entry name" value="Staphylococcal nuclease"/>
    <property type="match status" value="1"/>
</dbReference>
<feature type="domain" description="TNase-like" evidence="1">
    <location>
        <begin position="760"/>
        <end position="931"/>
    </location>
</feature>
<dbReference type="InterPro" id="IPR029062">
    <property type="entry name" value="Class_I_gatase-like"/>
</dbReference>
<dbReference type="PATRIC" id="fig|1230458.4.peg.344"/>
<dbReference type="Proteomes" id="UP000011648">
    <property type="component" value="Unassembled WGS sequence"/>
</dbReference>
<accession>M0AEV1</accession>
<proteinExistence type="predicted"/>
<sequence length="1255" mass="134438">MAVTGTAVGTALAGIGTRPAVGAAAEPGIEALSFYSTASQIAPDGESELSDDETVVVWAEPTAYNFETTDDGPETVVYESNDIPLVSEDGSVVGLGTVEFVSDDQGGFDVGNEEFMLNLFDAKTGGKGTVLWDEGHDQFHELALEYYHSFEQYAANAGYELRSTTDILGGAQLLFPSTASQVAAGGGPLTDPAHVLVWAEPTAENVDDAGDSASYLYGEDEAIPLVSRDETVVGFGTPELLQDGDLTESNEQFVRNLLSETIGESGTILWDDAHDSYYDSSTFGEFAAAVEDDGYDFEATEDLLGSDGGDGIDELEFFSTASLLDADGEPLTDDSLVAVRAESTAENVDENDDGFVSYAGIDADIPLVAVDGTVVGIGAPLATDESDVDATREFLVTAWEDRLDGPGTVYYDESHGQALALDDYAELEALASNRGFDVGATDDLAADLDDADLVMITTPGEAFSAAERDALEAFVADGGAVFIHDEADYDGHATEPLNDLAAALDLDFRFNSDQVVDEEHSDWAPFVLRTTNVNDAFDFFDGSADGAIIDAADAVVVPSPGEEYTEPELDALSAHVAGGGAVFLLDESEFTNEETATLNTIAAELDVAFRFNADQVEDETHNDGAAFVPTTANFNEGFDVFDGVGVPGLDEADGLVVSSPSTAFSQSELDELEAFVADGGALFLFDESDFGGQGNSETGFDETANLNAIADALDLDFRFNSDQVNDGDGEFDITTTNLNTAFDYFAEREESIGIEFDPGEEYYGRVVRVFDGDTVEVEFDSEYDYRDVVRHLGFDTAETGDVSNEIHEWFGVEDMAHLNEWGENATAFALDVMTPDGTDTGDTDVEGRRIKLTFDDVEPIRGNYGRLLGYMHYDPDDFDADPGTGEYSVEYNRQMVAEGYARVYSSGFGRHDEFAAVEEAALADGRGVWSAADFDAVPEHRNDPVEEVYVPRASSITTDSGPLAADRIPVAAGPDADQEPLSGGSVDAYDDVPLIGVDHDNRIAMVGGLLFNEAYEELEGFPIDTGGYGNFPLVTNLARYLSHNDGDFLVEGGHAQFDVSGSLSLERMQYFLRFVEGIDSRLRQFNDVATTLPEADKPTAVFITAPGRAYTEAELGALREFRDDGGAVILVGSTAASADHRANLDAVAAGLGSDLRLNDDRIVDTVNNLAGEGALPVTSTFDRSYPLFSPVGDDAFGHLDPQQRAYLELLANDEGFIIRPAVDGAIEDWSAGRIDRETLDAAVLAWERERRVIAP</sequence>
<evidence type="ECO:0000313" key="2">
    <source>
        <dbReference type="EMBL" id="ELY96402.1"/>
    </source>
</evidence>
<dbReference type="Gene3D" id="3.40.50.880">
    <property type="match status" value="1"/>
</dbReference>
<name>M0AEV1_9EURY</name>
<dbReference type="STRING" id="1230458.C484_01770"/>
<dbReference type="OrthoDB" id="3327at2157"/>
<comment type="caution">
    <text evidence="2">The sequence shown here is derived from an EMBL/GenBank/DDBJ whole genome shotgun (WGS) entry which is preliminary data.</text>
</comment>
<dbReference type="AlphaFoldDB" id="M0AEV1"/>
<dbReference type="InterPro" id="IPR035437">
    <property type="entry name" value="SNase_OB-fold_sf"/>
</dbReference>
<dbReference type="EMBL" id="AOIL01000009">
    <property type="protein sequence ID" value="ELY96402.1"/>
    <property type="molecule type" value="Genomic_DNA"/>
</dbReference>
<dbReference type="Gene3D" id="2.40.50.90">
    <property type="match status" value="1"/>
</dbReference>